<evidence type="ECO:0000313" key="1">
    <source>
        <dbReference type="EMBL" id="KAJ6989353.1"/>
    </source>
</evidence>
<evidence type="ECO:0000313" key="2">
    <source>
        <dbReference type="Proteomes" id="UP001164929"/>
    </source>
</evidence>
<keyword evidence="2" id="KW-1185">Reference proteome</keyword>
<accession>A0AAD6QFD1</accession>
<gene>
    <name evidence="1" type="ORF">NC653_022054</name>
</gene>
<name>A0AAD6QFD1_9ROSI</name>
<reference evidence="1" key="1">
    <citation type="journal article" date="2023" name="Mol. Ecol. Resour.">
        <title>Chromosome-level genome assembly of a triploid poplar Populus alba 'Berolinensis'.</title>
        <authorList>
            <person name="Chen S."/>
            <person name="Yu Y."/>
            <person name="Wang X."/>
            <person name="Wang S."/>
            <person name="Zhang T."/>
            <person name="Zhou Y."/>
            <person name="He R."/>
            <person name="Meng N."/>
            <person name="Wang Y."/>
            <person name="Liu W."/>
            <person name="Liu Z."/>
            <person name="Liu J."/>
            <person name="Guo Q."/>
            <person name="Huang H."/>
            <person name="Sederoff R.R."/>
            <person name="Wang G."/>
            <person name="Qu G."/>
            <person name="Chen S."/>
        </authorList>
    </citation>
    <scope>NUCLEOTIDE SEQUENCE</scope>
    <source>
        <strain evidence="1">SC-2020</strain>
    </source>
</reference>
<organism evidence="1 2">
    <name type="scientific">Populus alba x Populus x berolinensis</name>
    <dbReference type="NCBI Taxonomy" id="444605"/>
    <lineage>
        <taxon>Eukaryota</taxon>
        <taxon>Viridiplantae</taxon>
        <taxon>Streptophyta</taxon>
        <taxon>Embryophyta</taxon>
        <taxon>Tracheophyta</taxon>
        <taxon>Spermatophyta</taxon>
        <taxon>Magnoliopsida</taxon>
        <taxon>eudicotyledons</taxon>
        <taxon>Gunneridae</taxon>
        <taxon>Pentapetalae</taxon>
        <taxon>rosids</taxon>
        <taxon>fabids</taxon>
        <taxon>Malpighiales</taxon>
        <taxon>Salicaceae</taxon>
        <taxon>Saliceae</taxon>
        <taxon>Populus</taxon>
    </lineage>
</organism>
<dbReference type="AlphaFoldDB" id="A0AAD6QFD1"/>
<proteinExistence type="predicted"/>
<dbReference type="Proteomes" id="UP001164929">
    <property type="component" value="Chromosome 8"/>
</dbReference>
<comment type="caution">
    <text evidence="1">The sequence shown here is derived from an EMBL/GenBank/DDBJ whole genome shotgun (WGS) entry which is preliminary data.</text>
</comment>
<dbReference type="EMBL" id="JAQIZT010000008">
    <property type="protein sequence ID" value="KAJ6989353.1"/>
    <property type="molecule type" value="Genomic_DNA"/>
</dbReference>
<sequence length="64" mass="7249">MSTFKSILFLRKSSLGKQVSFPSVPLYSGRCSKFFVFSIGGITTGSWKKEKRRHKTNGESRKGF</sequence>
<protein>
    <submittedName>
        <fullName evidence="1">Uncharacterized protein</fullName>
    </submittedName>
</protein>